<evidence type="ECO:0000313" key="2">
    <source>
        <dbReference type="Proteomes" id="UP000199754"/>
    </source>
</evidence>
<dbReference type="SUPFAM" id="SSF56784">
    <property type="entry name" value="HAD-like"/>
    <property type="match status" value="1"/>
</dbReference>
<dbReference type="GO" id="GO:0005737">
    <property type="term" value="C:cytoplasm"/>
    <property type="evidence" value="ECO:0007669"/>
    <property type="project" value="TreeGrafter"/>
</dbReference>
<protein>
    <submittedName>
        <fullName evidence="1">Ribonucleotide monophosphatase NagD</fullName>
        <ecNumber evidence="1">3.1.3.5</ecNumber>
    </submittedName>
</protein>
<sequence length="269" mass="28030">MCRGRSGANALHMPGDSPLDVASNLISLAQSHSKLDARVVAQAKLVLCDLDGCLIAEGRAFADTADFVAGCGARLWIVSNASDTTAADMSLRLANLGIHVPAERILLAGEIMLDYVANVEQIRHMRLFAPAALIESAKALGVDPAAEVPQAVLLCRDPAVTVDTLGQILALVGQGAPLWVANEDLSHPGHDTQPVAETGALLAALRAIRPALVWRSLGKPDPTMLTMALARSGLGAADAIFVGDNALTDGRAAAALGMSFIHIQRSISR</sequence>
<dbReference type="KEGG" id="spse:SULPSESMR1_01476"/>
<dbReference type="Gene3D" id="3.40.50.1000">
    <property type="entry name" value="HAD superfamily/HAD-like"/>
    <property type="match status" value="2"/>
</dbReference>
<dbReference type="InterPro" id="IPR023214">
    <property type="entry name" value="HAD_sf"/>
</dbReference>
<dbReference type="Pfam" id="PF13242">
    <property type="entry name" value="Hydrolase_like"/>
    <property type="match status" value="1"/>
</dbReference>
<dbReference type="GO" id="GO:0008253">
    <property type="term" value="F:5'-nucleotidase activity"/>
    <property type="evidence" value="ECO:0007669"/>
    <property type="project" value="UniProtKB-EC"/>
</dbReference>
<keyword evidence="2" id="KW-1185">Reference proteome</keyword>
<keyword evidence="1" id="KW-0378">Hydrolase</keyword>
<dbReference type="Proteomes" id="UP000199754">
    <property type="component" value="Chromosome"/>
</dbReference>
<proteinExistence type="predicted"/>
<dbReference type="PANTHER" id="PTHR19288:SF90">
    <property type="entry name" value="OS08G0542600 PROTEIN"/>
    <property type="match status" value="1"/>
</dbReference>
<accession>A0A221JZW1</accession>
<dbReference type="PANTHER" id="PTHR19288">
    <property type="entry name" value="4-NITROPHENYLPHOSPHATASE-RELATED"/>
    <property type="match status" value="1"/>
</dbReference>
<dbReference type="EMBL" id="CP022415">
    <property type="protein sequence ID" value="ASM72292.1"/>
    <property type="molecule type" value="Genomic_DNA"/>
</dbReference>
<organism evidence="1 2">
    <name type="scientific">Pseudosulfitobacter pseudonitzschiae</name>
    <dbReference type="NCBI Taxonomy" id="1402135"/>
    <lineage>
        <taxon>Bacteria</taxon>
        <taxon>Pseudomonadati</taxon>
        <taxon>Pseudomonadota</taxon>
        <taxon>Alphaproteobacteria</taxon>
        <taxon>Rhodobacterales</taxon>
        <taxon>Roseobacteraceae</taxon>
        <taxon>Pseudosulfitobacter</taxon>
    </lineage>
</organism>
<dbReference type="AlphaFoldDB" id="A0A221JZW1"/>
<dbReference type="InterPro" id="IPR036412">
    <property type="entry name" value="HAD-like_sf"/>
</dbReference>
<evidence type="ECO:0000313" key="1">
    <source>
        <dbReference type="EMBL" id="ASM72292.1"/>
    </source>
</evidence>
<dbReference type="Pfam" id="PF13344">
    <property type="entry name" value="Hydrolase_6"/>
    <property type="match status" value="1"/>
</dbReference>
<name>A0A221JZW1_9RHOB</name>
<gene>
    <name evidence="1" type="primary">nagD</name>
    <name evidence="1" type="ORF">SULPSESMR1_01476</name>
</gene>
<dbReference type="EC" id="3.1.3.5" evidence="1"/>
<dbReference type="InterPro" id="IPR006357">
    <property type="entry name" value="HAD-SF_hydro_IIA"/>
</dbReference>
<reference evidence="1 2" key="1">
    <citation type="submission" date="2017-07" db="EMBL/GenBank/DDBJ databases">
        <title>Genome Sequence of Sulfitobacter pseudonitzschiae Strain SMR1 Isolated from a culture of the Diatom Skeletonema marinoi.</title>
        <authorList>
            <person name="Topel M."/>
            <person name="Pinder M.I.M."/>
            <person name="Johansson O.N."/>
            <person name="Kourtchenko O."/>
            <person name="Godhe A."/>
            <person name="Clarke A.K."/>
        </authorList>
    </citation>
    <scope>NUCLEOTIDE SEQUENCE [LARGE SCALE GENOMIC DNA]</scope>
    <source>
        <strain evidence="1 2">SMR1</strain>
    </source>
</reference>